<evidence type="ECO:0000256" key="2">
    <source>
        <dbReference type="ARBA" id="ARBA00008929"/>
    </source>
</evidence>
<dbReference type="Proteomes" id="UP000070076">
    <property type="component" value="Unassembled WGS sequence"/>
</dbReference>
<comment type="caution">
    <text evidence="8">The sequence shown here is derived from an EMBL/GenBank/DDBJ whole genome shotgun (WGS) entry which is preliminary data.</text>
</comment>
<dbReference type="InterPro" id="IPR052049">
    <property type="entry name" value="Electron_transfer_protein"/>
</dbReference>
<organism evidence="8 9">
    <name type="scientific">candidate division MSBL1 archaeon SCGC-AAA261O19</name>
    <dbReference type="NCBI Taxonomy" id="1698277"/>
    <lineage>
        <taxon>Archaea</taxon>
        <taxon>Methanobacteriati</taxon>
        <taxon>Methanobacteriota</taxon>
        <taxon>candidate division MSBL1</taxon>
    </lineage>
</organism>
<feature type="transmembrane region" description="Helical" evidence="7">
    <location>
        <begin position="43"/>
        <end position="61"/>
    </location>
</feature>
<evidence type="ECO:0000256" key="7">
    <source>
        <dbReference type="SAM" id="Phobius"/>
    </source>
</evidence>
<dbReference type="PANTHER" id="PTHR34856:SF2">
    <property type="entry name" value="PROTEIN NRFD"/>
    <property type="match status" value="1"/>
</dbReference>
<feature type="transmembrane region" description="Helical" evidence="7">
    <location>
        <begin position="252"/>
        <end position="271"/>
    </location>
</feature>
<dbReference type="EMBL" id="LHYB01000008">
    <property type="protein sequence ID" value="KXB04883.1"/>
    <property type="molecule type" value="Genomic_DNA"/>
</dbReference>
<sequence length="284" mass="30998">MRRQTAWDWKITADTFLGGVGAGLFTSTLFLHLAGFLETEVRLGLLLGPILAILGLLFLLVEIGNPTKLHLVFNNLTSSWMSIGALIQGVFIISSLGYVLPNFEYFAWLPLEGVTIGLAIGLVAGISGILLLLYHGFLFSHSKGVPLWNTPVIPPLFLFLGLFTGLATLLLLEYGIGANVIVLQNIAKITMLNLIIEGVILWSLFTTSTSQAYKRSIEELKSPAKFGIIAGVGVIIPLFFLSLIAWMEIIEAGILAGVLALIGGFYTRHLILQEGRYYPSRIPR</sequence>
<accession>A0A133VEL0</accession>
<keyword evidence="6 7" id="KW-0472">Membrane</keyword>
<keyword evidence="4 7" id="KW-0812">Transmembrane</keyword>
<evidence type="ECO:0000256" key="5">
    <source>
        <dbReference type="ARBA" id="ARBA00022989"/>
    </source>
</evidence>
<reference evidence="8 9" key="1">
    <citation type="journal article" date="2016" name="Sci. Rep.">
        <title>Metabolic traits of an uncultured archaeal lineage -MSBL1- from brine pools of the Red Sea.</title>
        <authorList>
            <person name="Mwirichia R."/>
            <person name="Alam I."/>
            <person name="Rashid M."/>
            <person name="Vinu M."/>
            <person name="Ba-Alawi W."/>
            <person name="Anthony Kamau A."/>
            <person name="Kamanda Ngugi D."/>
            <person name="Goker M."/>
            <person name="Klenk H.P."/>
            <person name="Bajic V."/>
            <person name="Stingl U."/>
        </authorList>
    </citation>
    <scope>NUCLEOTIDE SEQUENCE [LARGE SCALE GENOMIC DNA]</scope>
    <source>
        <strain evidence="8">SCGC-AAA261O19</strain>
    </source>
</reference>
<feature type="transmembrane region" description="Helical" evidence="7">
    <location>
        <begin position="113"/>
        <end position="134"/>
    </location>
</feature>
<feature type="transmembrane region" description="Helical" evidence="7">
    <location>
        <begin position="12"/>
        <end position="37"/>
    </location>
</feature>
<feature type="transmembrane region" description="Helical" evidence="7">
    <location>
        <begin position="155"/>
        <end position="174"/>
    </location>
</feature>
<proteinExistence type="inferred from homology"/>
<feature type="transmembrane region" description="Helical" evidence="7">
    <location>
        <begin position="226"/>
        <end position="246"/>
    </location>
</feature>
<feature type="transmembrane region" description="Helical" evidence="7">
    <location>
        <begin position="186"/>
        <end position="205"/>
    </location>
</feature>
<evidence type="ECO:0000256" key="3">
    <source>
        <dbReference type="ARBA" id="ARBA00022475"/>
    </source>
</evidence>
<evidence type="ECO:0000256" key="4">
    <source>
        <dbReference type="ARBA" id="ARBA00022692"/>
    </source>
</evidence>
<name>A0A133VEL0_9EURY</name>
<dbReference type="AlphaFoldDB" id="A0A133VEL0"/>
<keyword evidence="5 7" id="KW-1133">Transmembrane helix</keyword>
<evidence type="ECO:0000313" key="9">
    <source>
        <dbReference type="Proteomes" id="UP000070076"/>
    </source>
</evidence>
<keyword evidence="9" id="KW-1185">Reference proteome</keyword>
<gene>
    <name evidence="8" type="ORF">AKJ48_01150</name>
</gene>
<comment type="similarity">
    <text evidence="2">Belongs to the NrfD family.</text>
</comment>
<dbReference type="InterPro" id="IPR005614">
    <property type="entry name" value="NrfD-like"/>
</dbReference>
<protein>
    <submittedName>
        <fullName evidence="8">Uncharacterized protein</fullName>
    </submittedName>
</protein>
<dbReference type="Pfam" id="PF03916">
    <property type="entry name" value="NrfD"/>
    <property type="match status" value="1"/>
</dbReference>
<evidence type="ECO:0000313" key="8">
    <source>
        <dbReference type="EMBL" id="KXB04883.1"/>
    </source>
</evidence>
<dbReference type="Gene3D" id="1.20.1630.10">
    <property type="entry name" value="Formate dehydrogenase/DMSO reductase domain"/>
    <property type="match status" value="1"/>
</dbReference>
<comment type="subcellular location">
    <subcellularLocation>
        <location evidence="1">Cell membrane</location>
        <topology evidence="1">Multi-pass membrane protein</topology>
    </subcellularLocation>
</comment>
<keyword evidence="3" id="KW-1003">Cell membrane</keyword>
<feature type="transmembrane region" description="Helical" evidence="7">
    <location>
        <begin position="82"/>
        <end position="101"/>
    </location>
</feature>
<evidence type="ECO:0000256" key="6">
    <source>
        <dbReference type="ARBA" id="ARBA00023136"/>
    </source>
</evidence>
<evidence type="ECO:0000256" key="1">
    <source>
        <dbReference type="ARBA" id="ARBA00004651"/>
    </source>
</evidence>
<dbReference type="GO" id="GO:0005886">
    <property type="term" value="C:plasma membrane"/>
    <property type="evidence" value="ECO:0007669"/>
    <property type="project" value="UniProtKB-SubCell"/>
</dbReference>
<dbReference type="PANTHER" id="PTHR34856">
    <property type="entry name" value="PROTEIN NRFD"/>
    <property type="match status" value="1"/>
</dbReference>